<accession>M3XTS7</accession>
<organism evidence="1">
    <name type="scientific">Mustela putorius furo</name>
    <name type="common">European domestic ferret</name>
    <name type="synonym">Mustela furo</name>
    <dbReference type="NCBI Taxonomy" id="9669"/>
    <lineage>
        <taxon>Eukaryota</taxon>
        <taxon>Metazoa</taxon>
        <taxon>Chordata</taxon>
        <taxon>Craniata</taxon>
        <taxon>Vertebrata</taxon>
        <taxon>Euteleostomi</taxon>
        <taxon>Mammalia</taxon>
        <taxon>Eutheria</taxon>
        <taxon>Laurasiatheria</taxon>
        <taxon>Carnivora</taxon>
        <taxon>Caniformia</taxon>
        <taxon>Musteloidea</taxon>
        <taxon>Mustelidae</taxon>
        <taxon>Mustelinae</taxon>
        <taxon>Mustela</taxon>
    </lineage>
</organism>
<dbReference type="Ensembl" id="ENSMPUT00000002529.1">
    <property type="protein sequence ID" value="ENSMPUP00000002477.1"/>
    <property type="gene ID" value="ENSMPUG00000002506.1"/>
</dbReference>
<protein>
    <submittedName>
        <fullName evidence="1">Uncharacterized protein</fullName>
    </submittedName>
</protein>
<proteinExistence type="predicted"/>
<dbReference type="EMBL" id="AEYP01086418">
    <property type="status" value="NOT_ANNOTATED_CDS"/>
    <property type="molecule type" value="Genomic_DNA"/>
</dbReference>
<dbReference type="HOGENOM" id="CLU_1786279_0_0_1"/>
<sequence>MAFKNHPCGSARGGPSLARANGTCCRQPDHAGCQPSAVPQGVLALSGCREPPCARFCGDPLPVPSGTCPGVPFLGYRLTLQTVWGASPLFSPAAVPLRGPPPRAGLGGPHVRTSWPAPVLTCLSEYGPPGARQGLSLRGSARLYP</sequence>
<dbReference type="InParanoid" id="M3XTS7"/>
<name>M3XTS7_MUSPF</name>
<reference evidence="1" key="1">
    <citation type="submission" date="2024-06" db="UniProtKB">
        <authorList>
            <consortium name="Ensembl"/>
        </authorList>
    </citation>
    <scope>IDENTIFICATION</scope>
</reference>
<dbReference type="AlphaFoldDB" id="M3XTS7"/>
<evidence type="ECO:0000313" key="1">
    <source>
        <dbReference type="Ensembl" id="ENSMPUP00000002477.1"/>
    </source>
</evidence>